<dbReference type="InterPro" id="IPR011576">
    <property type="entry name" value="Pyridox_Oxase_N"/>
</dbReference>
<accession>Q8TQI9</accession>
<evidence type="ECO:0000259" key="1">
    <source>
        <dbReference type="Pfam" id="PF01243"/>
    </source>
</evidence>
<protein>
    <recommendedName>
        <fullName evidence="1">Pyridoxamine 5'-phosphate oxidase N-terminal domain-containing protein</fullName>
    </recommendedName>
</protein>
<evidence type="ECO:0000313" key="3">
    <source>
        <dbReference type="Proteomes" id="UP000002487"/>
    </source>
</evidence>
<dbReference type="KEGG" id="mac:MA_1554"/>
<sequence length="138" mass="15672">MMRMVKLSNEMVEDFAKMKIFPFATASKSGEPNVIPIGFCKLQDDRETIWIADNFFHKTRQNLEENPRGSIYVWGPEVKGCYQIKGDFEIKTDGEDYEKMYKAVKSLGDRFPAKALAVMKITDVYECKSGAGAGKQLL</sequence>
<dbReference type="Proteomes" id="UP000002487">
    <property type="component" value="Chromosome"/>
</dbReference>
<dbReference type="PANTHER" id="PTHR40660:SF1">
    <property type="entry name" value="5'-PHOSPHATE OXIDASE PUTATIVE DOMAIN-CONTAINING PROTEIN-RELATED"/>
    <property type="match status" value="1"/>
</dbReference>
<dbReference type="AlphaFoldDB" id="Q8TQI9"/>
<dbReference type="InterPro" id="IPR012349">
    <property type="entry name" value="Split_barrel_FMN-bd"/>
</dbReference>
<dbReference type="SUPFAM" id="SSF50475">
    <property type="entry name" value="FMN-binding split barrel"/>
    <property type="match status" value="1"/>
</dbReference>
<organism evidence="2 3">
    <name type="scientific">Methanosarcina acetivorans (strain ATCC 35395 / DSM 2834 / JCM 12185 / C2A)</name>
    <dbReference type="NCBI Taxonomy" id="188937"/>
    <lineage>
        <taxon>Archaea</taxon>
        <taxon>Methanobacteriati</taxon>
        <taxon>Methanobacteriota</taxon>
        <taxon>Stenosarchaea group</taxon>
        <taxon>Methanomicrobia</taxon>
        <taxon>Methanosarcinales</taxon>
        <taxon>Methanosarcinaceae</taxon>
        <taxon>Methanosarcina</taxon>
    </lineage>
</organism>
<dbReference type="Pfam" id="PF01243">
    <property type="entry name" value="PNPOx_N"/>
    <property type="match status" value="1"/>
</dbReference>
<dbReference type="EnsemblBacteria" id="AAM04967">
    <property type="protein sequence ID" value="AAM04967"/>
    <property type="gene ID" value="MA_1554"/>
</dbReference>
<dbReference type="PANTHER" id="PTHR40660">
    <property type="entry name" value="5'-PHOSPHATE OXIDASE PUTATIVE DOMAIN-CONTAINING PROTEIN-RELATED"/>
    <property type="match status" value="1"/>
</dbReference>
<reference evidence="2 3" key="1">
    <citation type="journal article" date="2002" name="Genome Res.">
        <title>The genome of Methanosarcina acetivorans reveals extensive metabolic and physiological diversity.</title>
        <authorList>
            <person name="Galagan J.E."/>
            <person name="Nusbaum C."/>
            <person name="Roy A."/>
            <person name="Endrizzi M.G."/>
            <person name="Macdonald P."/>
            <person name="FitzHugh W."/>
            <person name="Calvo S."/>
            <person name="Engels R."/>
            <person name="Smirnov S."/>
            <person name="Atnoor D."/>
            <person name="Brown A."/>
            <person name="Allen N."/>
            <person name="Naylor J."/>
            <person name="Stange-Thomann N."/>
            <person name="DeArellano K."/>
            <person name="Johnson R."/>
            <person name="Linton L."/>
            <person name="McEwan P."/>
            <person name="McKernan K."/>
            <person name="Talamas J."/>
            <person name="Tirrell A."/>
            <person name="Ye W."/>
            <person name="Zimmer A."/>
            <person name="Barber R.D."/>
            <person name="Cann I."/>
            <person name="Graham D.E."/>
            <person name="Grahame D.A."/>
            <person name="Guss A."/>
            <person name="Hedderich R."/>
            <person name="Ingram-Smith C."/>
            <person name="Kuettner C.H."/>
            <person name="Krzycki J.A."/>
            <person name="Leigh J.A."/>
            <person name="Li W."/>
            <person name="Liu J."/>
            <person name="Mukhopadhyay B."/>
            <person name="Reeve J.N."/>
            <person name="Smith K."/>
            <person name="Springer T.A."/>
            <person name="Umayam L.A."/>
            <person name="White O."/>
            <person name="White R.H."/>
            <person name="de Macario E.C."/>
            <person name="Ferry J.G."/>
            <person name="Jarrell K.F."/>
            <person name="Jing H."/>
            <person name="Macario A.J.L."/>
            <person name="Paulsen I."/>
            <person name="Pritchett M."/>
            <person name="Sowers K.R."/>
            <person name="Swanson R.V."/>
            <person name="Zinder S.H."/>
            <person name="Lander E."/>
            <person name="Metcalf W.W."/>
            <person name="Birren B."/>
        </authorList>
    </citation>
    <scope>NUCLEOTIDE SEQUENCE [LARGE SCALE GENOMIC DNA]</scope>
    <source>
        <strain evidence="3">ATCC 35395 / DSM 2834 / JCM 12185 / C2A</strain>
    </source>
</reference>
<feature type="domain" description="Pyridoxamine 5'-phosphate oxidase N-terminal" evidence="1">
    <location>
        <begin position="10"/>
        <end position="126"/>
    </location>
</feature>
<dbReference type="Gene3D" id="2.30.110.10">
    <property type="entry name" value="Electron Transport, Fmn-binding Protein, Chain A"/>
    <property type="match status" value="1"/>
</dbReference>
<proteinExistence type="predicted"/>
<evidence type="ECO:0000313" key="2">
    <source>
        <dbReference type="EMBL" id="AAM04967.1"/>
    </source>
</evidence>
<name>Q8TQI9_METAC</name>
<dbReference type="EMBL" id="AE010299">
    <property type="protein sequence ID" value="AAM04967.1"/>
    <property type="molecule type" value="Genomic_DNA"/>
</dbReference>
<dbReference type="STRING" id="188937.MA_1554"/>
<keyword evidence="3" id="KW-1185">Reference proteome</keyword>
<dbReference type="InParanoid" id="Q8TQI9"/>
<dbReference type="HOGENOM" id="CLU_118461_1_0_2"/>
<gene>
    <name evidence="2" type="ordered locus">MA_1554</name>
</gene>
<dbReference type="PhylomeDB" id="Q8TQI9"/>